<keyword evidence="1" id="KW-0812">Transmembrane</keyword>
<protein>
    <submittedName>
        <fullName evidence="2">DUF1499 domain-containing protein</fullName>
    </submittedName>
</protein>
<gene>
    <name evidence="2" type="ORF">FKG94_17380</name>
</gene>
<keyword evidence="1" id="KW-0472">Membrane</keyword>
<keyword evidence="1" id="KW-1133">Transmembrane helix</keyword>
<sequence>MNRVLFLVTRLVLVVSVGVFLTLLLAGPAYRFELWELGTAFSVSRGAATVAAWTCGIAVALLLAWALVNKRLSKSALTAVLLCGIPLVPLYQFQQTARSVPPIHDITTDTANPPVFVAIAPLRADAPNPVEYLGGEVTRQQLQAYPDIVSIDIALDTEQAHAKALEAVAAMGWELVDSEVAQGRIEATDTTFWFGYKDDVVIRITDKGAGSRLDIRSKSRVGGSDVGLNAKRIRAYRDELMGSL</sequence>
<reference evidence="2 3" key="1">
    <citation type="submission" date="2019-06" db="EMBL/GenBank/DDBJ databases">
        <title>Whole genome sequence for Cellvibrionaceae sp. R142.</title>
        <authorList>
            <person name="Wang G."/>
        </authorList>
    </citation>
    <scope>NUCLEOTIDE SEQUENCE [LARGE SCALE GENOMIC DNA]</scope>
    <source>
        <strain evidence="2 3">R142</strain>
    </source>
</reference>
<feature type="transmembrane region" description="Helical" evidence="1">
    <location>
        <begin position="75"/>
        <end position="93"/>
    </location>
</feature>
<evidence type="ECO:0000313" key="3">
    <source>
        <dbReference type="Proteomes" id="UP000319732"/>
    </source>
</evidence>
<organism evidence="2 3">
    <name type="scientific">Exilibacterium tricleocarpae</name>
    <dbReference type="NCBI Taxonomy" id="2591008"/>
    <lineage>
        <taxon>Bacteria</taxon>
        <taxon>Pseudomonadati</taxon>
        <taxon>Pseudomonadota</taxon>
        <taxon>Gammaproteobacteria</taxon>
        <taxon>Cellvibrionales</taxon>
        <taxon>Cellvibrionaceae</taxon>
        <taxon>Exilibacterium</taxon>
    </lineage>
</organism>
<evidence type="ECO:0000256" key="1">
    <source>
        <dbReference type="SAM" id="Phobius"/>
    </source>
</evidence>
<dbReference type="OrthoDB" id="1523552at2"/>
<dbReference type="Pfam" id="PF07386">
    <property type="entry name" value="DUF1499"/>
    <property type="match status" value="1"/>
</dbReference>
<dbReference type="EMBL" id="VHSG01000018">
    <property type="protein sequence ID" value="TQV73473.1"/>
    <property type="molecule type" value="Genomic_DNA"/>
</dbReference>
<dbReference type="AlphaFoldDB" id="A0A545T8B8"/>
<evidence type="ECO:0000313" key="2">
    <source>
        <dbReference type="EMBL" id="TQV73473.1"/>
    </source>
</evidence>
<accession>A0A545T8B8</accession>
<keyword evidence="3" id="KW-1185">Reference proteome</keyword>
<dbReference type="RefSeq" id="WP_142905602.1">
    <property type="nucleotide sequence ID" value="NZ_ML660097.1"/>
</dbReference>
<comment type="caution">
    <text evidence="2">The sequence shown here is derived from an EMBL/GenBank/DDBJ whole genome shotgun (WGS) entry which is preliminary data.</text>
</comment>
<name>A0A545T8B8_9GAMM</name>
<dbReference type="Proteomes" id="UP000319732">
    <property type="component" value="Unassembled WGS sequence"/>
</dbReference>
<proteinExistence type="predicted"/>
<dbReference type="InterPro" id="IPR010865">
    <property type="entry name" value="DUF1499"/>
</dbReference>
<feature type="transmembrane region" description="Helical" evidence="1">
    <location>
        <begin position="47"/>
        <end position="68"/>
    </location>
</feature>